<dbReference type="Gene3D" id="1.10.1740.10">
    <property type="match status" value="1"/>
</dbReference>
<proteinExistence type="inferred from homology"/>
<dbReference type="PANTHER" id="PTHR43133:SF51">
    <property type="entry name" value="RNA POLYMERASE SIGMA FACTOR"/>
    <property type="match status" value="1"/>
</dbReference>
<dbReference type="PANTHER" id="PTHR43133">
    <property type="entry name" value="RNA POLYMERASE ECF-TYPE SIGMA FACTO"/>
    <property type="match status" value="1"/>
</dbReference>
<dbReference type="Pfam" id="PF08281">
    <property type="entry name" value="Sigma70_r4_2"/>
    <property type="match status" value="1"/>
</dbReference>
<evidence type="ECO:0000313" key="8">
    <source>
        <dbReference type="Proteomes" id="UP001214854"/>
    </source>
</evidence>
<evidence type="ECO:0000256" key="3">
    <source>
        <dbReference type="ARBA" id="ARBA00023082"/>
    </source>
</evidence>
<dbReference type="Proteomes" id="UP001214854">
    <property type="component" value="Unassembled WGS sequence"/>
</dbReference>
<dbReference type="NCBIfam" id="TIGR02937">
    <property type="entry name" value="sigma70-ECF"/>
    <property type="match status" value="1"/>
</dbReference>
<gene>
    <name evidence="7" type="ORF">PQU92_01970</name>
</gene>
<dbReference type="RefSeq" id="WP_272746531.1">
    <property type="nucleotide sequence ID" value="NZ_JAQQKX010000001.1"/>
</dbReference>
<dbReference type="SUPFAM" id="SSF88946">
    <property type="entry name" value="Sigma2 domain of RNA polymerase sigma factors"/>
    <property type="match status" value="1"/>
</dbReference>
<reference evidence="7 8" key="1">
    <citation type="submission" date="2023-01" db="EMBL/GenBank/DDBJ databases">
        <title>Novel species of the genus Asticcacaulis isolated from rivers.</title>
        <authorList>
            <person name="Lu H."/>
        </authorList>
    </citation>
    <scope>NUCLEOTIDE SEQUENCE [LARGE SCALE GENOMIC DNA]</scope>
    <source>
        <strain evidence="7 8">BYS171W</strain>
    </source>
</reference>
<dbReference type="InterPro" id="IPR039425">
    <property type="entry name" value="RNA_pol_sigma-70-like"/>
</dbReference>
<feature type="domain" description="RNA polymerase sigma-70 region 2" evidence="5">
    <location>
        <begin position="33"/>
        <end position="100"/>
    </location>
</feature>
<dbReference type="EMBL" id="JAQQKX010000001">
    <property type="protein sequence ID" value="MDC7682022.1"/>
    <property type="molecule type" value="Genomic_DNA"/>
</dbReference>
<evidence type="ECO:0000256" key="4">
    <source>
        <dbReference type="ARBA" id="ARBA00023163"/>
    </source>
</evidence>
<evidence type="ECO:0000256" key="2">
    <source>
        <dbReference type="ARBA" id="ARBA00023015"/>
    </source>
</evidence>
<dbReference type="InterPro" id="IPR013249">
    <property type="entry name" value="RNA_pol_sigma70_r4_t2"/>
</dbReference>
<dbReference type="Pfam" id="PF04542">
    <property type="entry name" value="Sigma70_r2"/>
    <property type="match status" value="1"/>
</dbReference>
<evidence type="ECO:0000256" key="1">
    <source>
        <dbReference type="ARBA" id="ARBA00010641"/>
    </source>
</evidence>
<name>A0ABT5HPM8_9CAUL</name>
<dbReference type="InterPro" id="IPR007627">
    <property type="entry name" value="RNA_pol_sigma70_r2"/>
</dbReference>
<keyword evidence="4" id="KW-0804">Transcription</keyword>
<dbReference type="InterPro" id="IPR013325">
    <property type="entry name" value="RNA_pol_sigma_r2"/>
</dbReference>
<evidence type="ECO:0000259" key="6">
    <source>
        <dbReference type="Pfam" id="PF08281"/>
    </source>
</evidence>
<organism evidence="7 8">
    <name type="scientific">Asticcacaulis aquaticus</name>
    <dbReference type="NCBI Taxonomy" id="2984212"/>
    <lineage>
        <taxon>Bacteria</taxon>
        <taxon>Pseudomonadati</taxon>
        <taxon>Pseudomonadota</taxon>
        <taxon>Alphaproteobacteria</taxon>
        <taxon>Caulobacterales</taxon>
        <taxon>Caulobacteraceae</taxon>
        <taxon>Asticcacaulis</taxon>
    </lineage>
</organism>
<dbReference type="InterPro" id="IPR013324">
    <property type="entry name" value="RNA_pol_sigma_r3/r4-like"/>
</dbReference>
<accession>A0ABT5HPM8</accession>
<keyword evidence="3" id="KW-0731">Sigma factor</keyword>
<dbReference type="Gene3D" id="1.10.10.10">
    <property type="entry name" value="Winged helix-like DNA-binding domain superfamily/Winged helix DNA-binding domain"/>
    <property type="match status" value="1"/>
</dbReference>
<keyword evidence="2" id="KW-0805">Transcription regulation</keyword>
<evidence type="ECO:0000313" key="7">
    <source>
        <dbReference type="EMBL" id="MDC7682022.1"/>
    </source>
</evidence>
<dbReference type="InterPro" id="IPR036388">
    <property type="entry name" value="WH-like_DNA-bd_sf"/>
</dbReference>
<protein>
    <submittedName>
        <fullName evidence="7">Sigma-70 family RNA polymerase sigma factor</fullName>
    </submittedName>
</protein>
<comment type="caution">
    <text evidence="7">The sequence shown here is derived from an EMBL/GenBank/DDBJ whole genome shotgun (WGS) entry which is preliminary data.</text>
</comment>
<dbReference type="SUPFAM" id="SSF88659">
    <property type="entry name" value="Sigma3 and sigma4 domains of RNA polymerase sigma factors"/>
    <property type="match status" value="1"/>
</dbReference>
<dbReference type="CDD" id="cd06171">
    <property type="entry name" value="Sigma70_r4"/>
    <property type="match status" value="1"/>
</dbReference>
<sequence>MSDILSSSSLKHLSDHDLIAQALLGASAAFGELARRHGSSLRTHLRRMGAQGPDADDMAQEAFVAAFERLSEYRADGPFVNWLKMIASRRYLRKLRKTQKYLFVDDMQAFEPAPDIHEHRASEGRTYDLDGALSQLKPTERLCVTLNFSGGLSHQEVATETGLPLGTVKSHIKRALASLKSSLGAVGNDRAAI</sequence>
<evidence type="ECO:0000259" key="5">
    <source>
        <dbReference type="Pfam" id="PF04542"/>
    </source>
</evidence>
<feature type="domain" description="RNA polymerase sigma factor 70 region 4 type 2" evidence="6">
    <location>
        <begin position="129"/>
        <end position="179"/>
    </location>
</feature>
<dbReference type="InterPro" id="IPR014284">
    <property type="entry name" value="RNA_pol_sigma-70_dom"/>
</dbReference>
<keyword evidence="8" id="KW-1185">Reference proteome</keyword>
<comment type="similarity">
    <text evidence="1">Belongs to the sigma-70 factor family. ECF subfamily.</text>
</comment>